<dbReference type="Proteomes" id="UP000008540">
    <property type="component" value="Chromosome"/>
</dbReference>
<evidence type="ECO:0008006" key="3">
    <source>
        <dbReference type="Google" id="ProtNLM"/>
    </source>
</evidence>
<proteinExistence type="predicted"/>
<gene>
    <name evidence="1" type="ordered locus">PFL_5215</name>
</gene>
<dbReference type="Pfam" id="PF10976">
    <property type="entry name" value="DUF2790"/>
    <property type="match status" value="1"/>
</dbReference>
<reference evidence="1 2" key="1">
    <citation type="journal article" date="2005" name="Nat. Biotechnol.">
        <title>Complete genome sequence of the plant commensal Pseudomonas fluorescens Pf-5.</title>
        <authorList>
            <person name="Paulsen I.T."/>
            <person name="Press C.M."/>
            <person name="Ravel J."/>
            <person name="Kobayashi D.Y."/>
            <person name="Myers G.S."/>
            <person name="Mavrodi D.V."/>
            <person name="DeBoy R.T."/>
            <person name="Seshadri R."/>
            <person name="Ren Q."/>
            <person name="Madupu R."/>
            <person name="Dodson R.J."/>
            <person name="Durkin A.S."/>
            <person name="Brinkac L.M."/>
            <person name="Daugherty S.C."/>
            <person name="Sullivan S.A."/>
            <person name="Rosovitz M.J."/>
            <person name="Gwinn M.L."/>
            <person name="Zhou L."/>
            <person name="Schneider D.J."/>
            <person name="Cartinhour S.W."/>
            <person name="Nelson W.C."/>
            <person name="Weidman J."/>
            <person name="Watkins K."/>
            <person name="Tran K."/>
            <person name="Khouri H."/>
            <person name="Pierson E.A."/>
            <person name="Pierson L.S.III."/>
            <person name="Thomashow L.S."/>
            <person name="Loper J.E."/>
        </authorList>
    </citation>
    <scope>NUCLEOTIDE SEQUENCE [LARGE SCALE GENOMIC DNA]</scope>
    <source>
        <strain evidence="2">ATCC BAA-477 / NRRL B-23932 / Pf-5</strain>
    </source>
</reference>
<dbReference type="HOGENOM" id="CLU_1487833_0_0_6"/>
<dbReference type="AlphaFoldDB" id="Q4K641"/>
<dbReference type="NCBIfam" id="NF041599">
    <property type="entry name" value="reg_PtrA_PA2808"/>
    <property type="match status" value="1"/>
</dbReference>
<dbReference type="Gene3D" id="2.30.140.50">
    <property type="entry name" value="Protein of unknown function DUF2790"/>
    <property type="match status" value="1"/>
</dbReference>
<accession>Q4K641</accession>
<evidence type="ECO:0000313" key="1">
    <source>
        <dbReference type="EMBL" id="AAY94434.1"/>
    </source>
</evidence>
<sequence length="181" mass="19446">MQTADNGGVTRSLQLCKKAVQGPGQNPDGPGVIPGRAGCRQRPLQISNLPAIILTGSVAYPRWRQLDEETVMKAINLSLAALLLSLASLAQAEGGGDRTFARAMVENQKAMERYAANQGKPAPVVQAYRYGMKLDVAKVVNVTPPIKSCEVVPSRMTYEDSAGQLKTIEYQVMGQCRNNGS</sequence>
<name>Q4K641_PSEF5</name>
<protein>
    <recommendedName>
        <fullName evidence="3">DUF2790 domain-containing protein</fullName>
    </recommendedName>
</protein>
<dbReference type="KEGG" id="pfl:PFL_5215"/>
<evidence type="ECO:0000313" key="2">
    <source>
        <dbReference type="Proteomes" id="UP000008540"/>
    </source>
</evidence>
<dbReference type="EMBL" id="CP000076">
    <property type="protein sequence ID" value="AAY94434.1"/>
    <property type="molecule type" value="Genomic_DNA"/>
</dbReference>
<dbReference type="eggNOG" id="ENOG5032QJX">
    <property type="taxonomic scope" value="Bacteria"/>
</dbReference>
<organism evidence="1 2">
    <name type="scientific">Pseudomonas fluorescens (strain ATCC BAA-477 / NRRL B-23932 / Pf-5)</name>
    <dbReference type="NCBI Taxonomy" id="220664"/>
    <lineage>
        <taxon>Bacteria</taxon>
        <taxon>Pseudomonadati</taxon>
        <taxon>Pseudomonadota</taxon>
        <taxon>Gammaproteobacteria</taxon>
        <taxon>Pseudomonadales</taxon>
        <taxon>Pseudomonadaceae</taxon>
        <taxon>Pseudomonas</taxon>
    </lineage>
</organism>
<dbReference type="InterPro" id="IPR021245">
    <property type="entry name" value="DUF2790"/>
</dbReference>